<keyword evidence="4" id="KW-1185">Reference proteome</keyword>
<evidence type="ECO:0000313" key="3">
    <source>
        <dbReference type="EMBL" id="MBF9234467.1"/>
    </source>
</evidence>
<evidence type="ECO:0000313" key="4">
    <source>
        <dbReference type="Proteomes" id="UP000599312"/>
    </source>
</evidence>
<dbReference type="Proteomes" id="UP000599312">
    <property type="component" value="Unassembled WGS sequence"/>
</dbReference>
<keyword evidence="2" id="KW-0732">Signal</keyword>
<evidence type="ECO:0000256" key="2">
    <source>
        <dbReference type="SAM" id="SignalP"/>
    </source>
</evidence>
<gene>
    <name evidence="3" type="ORF">I2H38_13900</name>
</gene>
<feature type="signal peptide" evidence="2">
    <location>
        <begin position="1"/>
        <end position="23"/>
    </location>
</feature>
<feature type="region of interest" description="Disordered" evidence="1">
    <location>
        <begin position="180"/>
        <end position="203"/>
    </location>
</feature>
<accession>A0A931BX71</accession>
<dbReference type="RefSeq" id="WP_196272451.1">
    <property type="nucleotide sequence ID" value="NZ_JADQDO010000006.1"/>
</dbReference>
<protein>
    <recommendedName>
        <fullName evidence="5">Transglutaminase-like domain-containing protein</fullName>
    </recommendedName>
</protein>
<comment type="caution">
    <text evidence="3">The sequence shown here is derived from an EMBL/GenBank/DDBJ whole genome shotgun (WGS) entry which is preliminary data.</text>
</comment>
<evidence type="ECO:0008006" key="5">
    <source>
        <dbReference type="Google" id="ProtNLM"/>
    </source>
</evidence>
<sequence length="203" mass="22126">MKLALIFVAPLMSVMSMALPAEAAQSAQSWFQDQGYVPPDGNQIIACHGYGCSRRAALAIDAAWLTRMRAIMNGGRGSPDAERRAIGEVVKSYTASLARLFGGTPDAPRSPPQLSGQNGQMDCVDETANTTSLLLVLEAQGLLTHHHVERPQSRGLFIDGRYPHVTAIVVEKRTGREWAVDPWPKAPGQQPDILPLTQWRQDS</sequence>
<dbReference type="EMBL" id="JADQDO010000006">
    <property type="protein sequence ID" value="MBF9234467.1"/>
    <property type="molecule type" value="Genomic_DNA"/>
</dbReference>
<reference evidence="3" key="1">
    <citation type="submission" date="2020-11" db="EMBL/GenBank/DDBJ databases">
        <authorList>
            <person name="Kim M.K."/>
        </authorList>
    </citation>
    <scope>NUCLEOTIDE SEQUENCE</scope>
    <source>
        <strain evidence="3">BT350</strain>
    </source>
</reference>
<evidence type="ECO:0000256" key="1">
    <source>
        <dbReference type="SAM" id="MobiDB-lite"/>
    </source>
</evidence>
<proteinExistence type="predicted"/>
<organism evidence="3 4">
    <name type="scientific">Microvirga alba</name>
    <dbReference type="NCBI Taxonomy" id="2791025"/>
    <lineage>
        <taxon>Bacteria</taxon>
        <taxon>Pseudomonadati</taxon>
        <taxon>Pseudomonadota</taxon>
        <taxon>Alphaproteobacteria</taxon>
        <taxon>Hyphomicrobiales</taxon>
        <taxon>Methylobacteriaceae</taxon>
        <taxon>Microvirga</taxon>
    </lineage>
</organism>
<dbReference type="AlphaFoldDB" id="A0A931BX71"/>
<name>A0A931BX71_9HYPH</name>
<feature type="chain" id="PRO_5037035276" description="Transglutaminase-like domain-containing protein" evidence="2">
    <location>
        <begin position="24"/>
        <end position="203"/>
    </location>
</feature>